<keyword evidence="4 13" id="KW-0396">Initiation factor</keyword>
<keyword evidence="10" id="KW-0732">Signal</keyword>
<dbReference type="STRING" id="3076.A0A2P6U308"/>
<feature type="domain" description="Nucleotidyl transferase" evidence="11">
    <location>
        <begin position="15"/>
        <end position="153"/>
    </location>
</feature>
<evidence type="ECO:0000256" key="6">
    <source>
        <dbReference type="ARBA" id="ARBA00044196"/>
    </source>
</evidence>
<gene>
    <name evidence="13" type="ORF">C2E21_0794</name>
</gene>
<sequence>MATSGLMLQLPPVQAVLLAGGGGSRLYPLNASGTPKVLLPVANRPLLTFPLRMLEESGVTDVLVVCEGDMAAQAVRAWLATGYNGGLRVEVARVADGLPAVDALRQVIDRVRTDNFVLLSGDVVSETSLRAQLLTHYVKEAAMTALFGRRKVLASTETKPGRSPKNVDYVGLEAGSDRLTLYVHSPDTVKQLLLPPSFMRRFPNLQIRTDLVDMQVYVFHSATLKAVLSANDKLKHLEEQLVPHMIRYQLKPRRSVGEEAAASLAAARHSGSLGGGSSSLTGLEGSMADLSLSGMSSGSGAGGGAAAEGGTAALDRATEWQCCAYLAPEGSFCLRANTLQGYADCNRDVITPQNAPKVLREDPNSSYENFVPGSVALGQRAHVAAATMVGPDTVLEDRVSVKRSVVGSGCSLGTGTKVVNSVLGDDVRTGTNCAIHNCVIASGCTLGEGARLRDCQLAPGYSVPAGADLTEEVLPPPPYRE</sequence>
<dbReference type="Pfam" id="PF25084">
    <property type="entry name" value="LbH_EIF2B"/>
    <property type="match status" value="1"/>
</dbReference>
<keyword evidence="3" id="KW-0963">Cytoplasm</keyword>
<dbReference type="EMBL" id="LHPG02000002">
    <property type="protein sequence ID" value="PRW60694.1"/>
    <property type="molecule type" value="Genomic_DNA"/>
</dbReference>
<evidence type="ECO:0000313" key="13">
    <source>
        <dbReference type="EMBL" id="PRW60694.1"/>
    </source>
</evidence>
<accession>A0A2P6U308</accession>
<evidence type="ECO:0000259" key="11">
    <source>
        <dbReference type="Pfam" id="PF00483"/>
    </source>
</evidence>
<evidence type="ECO:0000313" key="14">
    <source>
        <dbReference type="Proteomes" id="UP000239899"/>
    </source>
</evidence>
<proteinExistence type="inferred from homology"/>
<dbReference type="GO" id="GO:0003743">
    <property type="term" value="F:translation initiation factor activity"/>
    <property type="evidence" value="ECO:0007669"/>
    <property type="project" value="UniProtKB-KW"/>
</dbReference>
<dbReference type="GO" id="GO:0005851">
    <property type="term" value="C:eukaryotic translation initiation factor 2B complex"/>
    <property type="evidence" value="ECO:0007669"/>
    <property type="project" value="TreeGrafter"/>
</dbReference>
<dbReference type="Pfam" id="PF00483">
    <property type="entry name" value="NTP_transferase"/>
    <property type="match status" value="1"/>
</dbReference>
<dbReference type="GO" id="GO:0005085">
    <property type="term" value="F:guanyl-nucleotide exchange factor activity"/>
    <property type="evidence" value="ECO:0007669"/>
    <property type="project" value="TreeGrafter"/>
</dbReference>
<dbReference type="OrthoDB" id="10250549at2759"/>
<feature type="signal peptide" evidence="10">
    <location>
        <begin position="1"/>
        <end position="15"/>
    </location>
</feature>
<dbReference type="Gene3D" id="2.160.10.10">
    <property type="entry name" value="Hexapeptide repeat proteins"/>
    <property type="match status" value="1"/>
</dbReference>
<dbReference type="GO" id="GO:0002183">
    <property type="term" value="P:cytoplasmic translational initiation"/>
    <property type="evidence" value="ECO:0007669"/>
    <property type="project" value="TreeGrafter"/>
</dbReference>
<evidence type="ECO:0000256" key="4">
    <source>
        <dbReference type="ARBA" id="ARBA00022540"/>
    </source>
</evidence>
<protein>
    <recommendedName>
        <fullName evidence="6">Translation initiation factor eIF2B subunit gamma</fullName>
    </recommendedName>
    <alternativeName>
        <fullName evidence="7">eIF2B GDP-GTP exchange factor subunit gamma</fullName>
    </alternativeName>
</protein>
<comment type="function">
    <text evidence="8">Acts as a component of the translation initiation factor 2B (eIF2B) complex, which catalyzes the exchange of GDP for GTP on the eukaryotic initiation factor 2 (eIF2) complex gamma subunit. Its guanine nucleotide exchange factor activity is repressed when bound to eIF2 complex phosphorylated on the alpha subunit, thereby limiting the amount of methionyl-initiator methionine tRNA available to the ribosome and consequently global translation is repressed.</text>
</comment>
<dbReference type="PANTHER" id="PTHR45989">
    <property type="entry name" value="TRANSLATION INITIATION FACTOR EIF-2B SUBUNIT GAMMA"/>
    <property type="match status" value="1"/>
</dbReference>
<dbReference type="InterPro" id="IPR051960">
    <property type="entry name" value="eIF2B_gamma"/>
</dbReference>
<organism evidence="13 14">
    <name type="scientific">Chlorella sorokiniana</name>
    <name type="common">Freshwater green alga</name>
    <dbReference type="NCBI Taxonomy" id="3076"/>
    <lineage>
        <taxon>Eukaryota</taxon>
        <taxon>Viridiplantae</taxon>
        <taxon>Chlorophyta</taxon>
        <taxon>core chlorophytes</taxon>
        <taxon>Trebouxiophyceae</taxon>
        <taxon>Chlorellales</taxon>
        <taxon>Chlorellaceae</taxon>
        <taxon>Chlorella clade</taxon>
        <taxon>Chlorella</taxon>
    </lineage>
</organism>
<comment type="subunit">
    <text evidence="9">Component of the translation initiation factor 2B (eIF2B) complex which is a heterodecamer of two sets of five different subunits: alpha, beta, gamma, delta and epsilon. Subunits alpha, beta and delta comprise a regulatory subcomplex and subunits epsilon and gamma comprise a catalytic subcomplex. Within the complex, the hexameric regulatory complex resides at the center, with the two heterodimeric catalytic subcomplexes bound on opposite sides.</text>
</comment>
<comment type="similarity">
    <text evidence="2">Belongs to the eIF-2B gamma/epsilon subunits family.</text>
</comment>
<evidence type="ECO:0000256" key="2">
    <source>
        <dbReference type="ARBA" id="ARBA00007878"/>
    </source>
</evidence>
<comment type="caution">
    <text evidence="13">The sequence shown here is derived from an EMBL/GenBank/DDBJ whole genome shotgun (WGS) entry which is preliminary data.</text>
</comment>
<evidence type="ECO:0000256" key="3">
    <source>
        <dbReference type="ARBA" id="ARBA00022490"/>
    </source>
</evidence>
<keyword evidence="14" id="KW-1185">Reference proteome</keyword>
<comment type="subcellular location">
    <subcellularLocation>
        <location evidence="1">Cytoplasm</location>
        <location evidence="1">Cytosol</location>
    </subcellularLocation>
</comment>
<evidence type="ECO:0000256" key="9">
    <source>
        <dbReference type="ARBA" id="ARBA00046432"/>
    </source>
</evidence>
<dbReference type="InterPro" id="IPR029044">
    <property type="entry name" value="Nucleotide-diphossugar_trans"/>
</dbReference>
<dbReference type="AlphaFoldDB" id="A0A2P6U308"/>
<feature type="chain" id="PRO_5015138914" description="Translation initiation factor eIF2B subunit gamma" evidence="10">
    <location>
        <begin position="16"/>
        <end position="481"/>
    </location>
</feature>
<evidence type="ECO:0000256" key="8">
    <source>
        <dbReference type="ARBA" id="ARBA00045373"/>
    </source>
</evidence>
<dbReference type="PANTHER" id="PTHR45989:SF1">
    <property type="entry name" value="TRANSLATION INITIATION FACTOR EIF-2B SUBUNIT GAMMA"/>
    <property type="match status" value="1"/>
</dbReference>
<dbReference type="Proteomes" id="UP000239899">
    <property type="component" value="Unassembled WGS sequence"/>
</dbReference>
<evidence type="ECO:0000256" key="1">
    <source>
        <dbReference type="ARBA" id="ARBA00004514"/>
    </source>
</evidence>
<name>A0A2P6U308_CHLSO</name>
<reference evidence="13 14" key="1">
    <citation type="journal article" date="2018" name="Plant J.">
        <title>Genome sequences of Chlorella sorokiniana UTEX 1602 and Micractinium conductrix SAG 241.80: implications to maltose excretion by a green alga.</title>
        <authorList>
            <person name="Arriola M.B."/>
            <person name="Velmurugan N."/>
            <person name="Zhang Y."/>
            <person name="Plunkett M.H."/>
            <person name="Hondzo H."/>
            <person name="Barney B.M."/>
        </authorList>
    </citation>
    <scope>NUCLEOTIDE SEQUENCE [LARGE SCALE GENOMIC DNA]</scope>
    <source>
        <strain evidence="14">UTEX 1602</strain>
    </source>
</reference>
<dbReference type="GO" id="GO:0005829">
    <property type="term" value="C:cytosol"/>
    <property type="evidence" value="ECO:0007669"/>
    <property type="project" value="UniProtKB-SubCell"/>
</dbReference>
<evidence type="ECO:0000256" key="10">
    <source>
        <dbReference type="SAM" id="SignalP"/>
    </source>
</evidence>
<dbReference type="Gene3D" id="3.90.550.10">
    <property type="entry name" value="Spore Coat Polysaccharide Biosynthesis Protein SpsA, Chain A"/>
    <property type="match status" value="1"/>
</dbReference>
<dbReference type="SUPFAM" id="SSF53448">
    <property type="entry name" value="Nucleotide-diphospho-sugar transferases"/>
    <property type="match status" value="1"/>
</dbReference>
<evidence type="ECO:0000259" key="12">
    <source>
        <dbReference type="Pfam" id="PF25084"/>
    </source>
</evidence>
<dbReference type="InterPro" id="IPR056764">
    <property type="entry name" value="LbH_EIF2B3/5"/>
</dbReference>
<feature type="domain" description="EIF2B subunit epsilon/gamma LbH" evidence="12">
    <location>
        <begin position="373"/>
        <end position="457"/>
    </location>
</feature>
<evidence type="ECO:0000256" key="5">
    <source>
        <dbReference type="ARBA" id="ARBA00022917"/>
    </source>
</evidence>
<evidence type="ECO:0000256" key="7">
    <source>
        <dbReference type="ARBA" id="ARBA00044229"/>
    </source>
</evidence>
<keyword evidence="5" id="KW-0648">Protein biosynthesis</keyword>
<dbReference type="InterPro" id="IPR005835">
    <property type="entry name" value="NTP_transferase_dom"/>
</dbReference>